<dbReference type="PANTHER" id="PTHR47595:SF1">
    <property type="entry name" value="MYB_SANT-LIKE DNA-BINDING DOMAIN-CONTAINING PROTEIN"/>
    <property type="match status" value="1"/>
</dbReference>
<protein>
    <recommendedName>
        <fullName evidence="2">Myb/SANT-like DNA-binding domain-containing protein</fullName>
    </recommendedName>
</protein>
<proteinExistence type="predicted"/>
<comment type="caution">
    <text evidence="3">The sequence shown here is derived from an EMBL/GenBank/DDBJ whole genome shotgun (WGS) entry which is preliminary data.</text>
</comment>
<feature type="compositionally biased region" description="Polar residues" evidence="1">
    <location>
        <begin position="144"/>
        <end position="154"/>
    </location>
</feature>
<sequence>MTSREDECDDVSEISEEFHIQRLMKNPTIYIWNDASTKLFITLYEQHKICFDSKKCTNRSVWGQIAAEMQSHSYHVTIEQVENKWKNLKKQYKKIVDHNNSSGRDRADWPYFSAMDKLFGQRPEIKPPVLLGTMPTDKNVQDMPGTSETVQEKQPNNYKIRRNKRQRPCQQTSDEPTWLVDYKEQAERRHNEKMAIQAKLLEAVEKLSDKVEN</sequence>
<feature type="region of interest" description="Disordered" evidence="1">
    <location>
        <begin position="134"/>
        <end position="154"/>
    </location>
</feature>
<dbReference type="InterPro" id="IPR044822">
    <property type="entry name" value="Myb_DNA-bind_4"/>
</dbReference>
<gene>
    <name evidence="3" type="ORF">Zmor_014942</name>
</gene>
<reference evidence="3" key="1">
    <citation type="journal article" date="2023" name="G3 (Bethesda)">
        <title>Whole genome assemblies of Zophobas morio and Tenebrio molitor.</title>
        <authorList>
            <person name="Kaur S."/>
            <person name="Stinson S.A."/>
            <person name="diCenzo G.C."/>
        </authorList>
    </citation>
    <scope>NUCLEOTIDE SEQUENCE</scope>
    <source>
        <strain evidence="3">QUZm001</strain>
    </source>
</reference>
<evidence type="ECO:0000313" key="4">
    <source>
        <dbReference type="Proteomes" id="UP001168821"/>
    </source>
</evidence>
<name>A0AA38IFM4_9CUCU</name>
<organism evidence="3 4">
    <name type="scientific">Zophobas morio</name>
    <dbReference type="NCBI Taxonomy" id="2755281"/>
    <lineage>
        <taxon>Eukaryota</taxon>
        <taxon>Metazoa</taxon>
        <taxon>Ecdysozoa</taxon>
        <taxon>Arthropoda</taxon>
        <taxon>Hexapoda</taxon>
        <taxon>Insecta</taxon>
        <taxon>Pterygota</taxon>
        <taxon>Neoptera</taxon>
        <taxon>Endopterygota</taxon>
        <taxon>Coleoptera</taxon>
        <taxon>Polyphaga</taxon>
        <taxon>Cucujiformia</taxon>
        <taxon>Tenebrionidae</taxon>
        <taxon>Zophobas</taxon>
    </lineage>
</organism>
<feature type="domain" description="Myb/SANT-like DNA-binding" evidence="2">
    <location>
        <begin position="32"/>
        <end position="118"/>
    </location>
</feature>
<evidence type="ECO:0000256" key="1">
    <source>
        <dbReference type="SAM" id="MobiDB-lite"/>
    </source>
</evidence>
<dbReference type="PANTHER" id="PTHR47595">
    <property type="entry name" value="HEAT SHOCK 70 KDA PROTEIN 14"/>
    <property type="match status" value="1"/>
</dbReference>
<dbReference type="Proteomes" id="UP001168821">
    <property type="component" value="Unassembled WGS sequence"/>
</dbReference>
<evidence type="ECO:0000313" key="3">
    <source>
        <dbReference type="EMBL" id="KAJ3655832.1"/>
    </source>
</evidence>
<dbReference type="Gene3D" id="1.10.10.60">
    <property type="entry name" value="Homeodomain-like"/>
    <property type="match status" value="1"/>
</dbReference>
<dbReference type="AlphaFoldDB" id="A0AA38IFM4"/>
<accession>A0AA38IFM4</accession>
<dbReference type="Pfam" id="PF13837">
    <property type="entry name" value="Myb_DNA-bind_4"/>
    <property type="match status" value="1"/>
</dbReference>
<dbReference type="EMBL" id="JALNTZ010000004">
    <property type="protein sequence ID" value="KAJ3655832.1"/>
    <property type="molecule type" value="Genomic_DNA"/>
</dbReference>
<evidence type="ECO:0000259" key="2">
    <source>
        <dbReference type="Pfam" id="PF13837"/>
    </source>
</evidence>
<keyword evidence="4" id="KW-1185">Reference proteome</keyword>
<dbReference type="SMART" id="SM00595">
    <property type="entry name" value="MADF"/>
    <property type="match status" value="1"/>
</dbReference>